<feature type="domain" description="Reverse transcriptase" evidence="1">
    <location>
        <begin position="5"/>
        <end position="94"/>
    </location>
</feature>
<accession>A0A482WAX8</accession>
<dbReference type="Pfam" id="PF00078">
    <property type="entry name" value="RVT_1"/>
    <property type="match status" value="1"/>
</dbReference>
<dbReference type="OrthoDB" id="7701049at2759"/>
<dbReference type="AlphaFoldDB" id="A0A482WAX8"/>
<evidence type="ECO:0000313" key="3">
    <source>
        <dbReference type="Proteomes" id="UP000292052"/>
    </source>
</evidence>
<sequence>MYINDLDEVLDVPYLLYADDIKLYFKINDLSDCKPLQLNLDRILSWSIKNKLSLNPEKCVVMTYTRKRKAIIDDYQLNSTSIYRPNFVNDLGVTFDSKLSFNCHIQNVTTAAFNCLGYIIRNFRDFSNINTFISLYSALVRSKLEYACVVWVPTYNIYKNMLESV</sequence>
<dbReference type="STRING" id="1661398.A0A482WAX8"/>
<evidence type="ECO:0000259" key="1">
    <source>
        <dbReference type="Pfam" id="PF00078"/>
    </source>
</evidence>
<dbReference type="Proteomes" id="UP000292052">
    <property type="component" value="Unassembled WGS sequence"/>
</dbReference>
<protein>
    <submittedName>
        <fullName evidence="2">RVT 1 domain containing protein</fullName>
    </submittedName>
</protein>
<comment type="caution">
    <text evidence="2">The sequence shown here is derived from an EMBL/GenBank/DDBJ whole genome shotgun (WGS) entry which is preliminary data.</text>
</comment>
<proteinExistence type="predicted"/>
<dbReference type="InterPro" id="IPR000477">
    <property type="entry name" value="RT_dom"/>
</dbReference>
<dbReference type="EMBL" id="QDEB01008455">
    <property type="protein sequence ID" value="RZC42371.1"/>
    <property type="molecule type" value="Genomic_DNA"/>
</dbReference>
<keyword evidence="3" id="KW-1185">Reference proteome</keyword>
<name>A0A482WAX8_ASBVE</name>
<organism evidence="2 3">
    <name type="scientific">Asbolus verrucosus</name>
    <name type="common">Desert ironclad beetle</name>
    <dbReference type="NCBI Taxonomy" id="1661398"/>
    <lineage>
        <taxon>Eukaryota</taxon>
        <taxon>Metazoa</taxon>
        <taxon>Ecdysozoa</taxon>
        <taxon>Arthropoda</taxon>
        <taxon>Hexapoda</taxon>
        <taxon>Insecta</taxon>
        <taxon>Pterygota</taxon>
        <taxon>Neoptera</taxon>
        <taxon>Endopterygota</taxon>
        <taxon>Coleoptera</taxon>
        <taxon>Polyphaga</taxon>
        <taxon>Cucujiformia</taxon>
        <taxon>Tenebrionidae</taxon>
        <taxon>Pimeliinae</taxon>
        <taxon>Asbolus</taxon>
    </lineage>
</organism>
<reference evidence="2 3" key="1">
    <citation type="submission" date="2017-03" db="EMBL/GenBank/DDBJ databases">
        <title>Genome of the blue death feigning beetle - Asbolus verrucosus.</title>
        <authorList>
            <person name="Rider S.D."/>
        </authorList>
    </citation>
    <scope>NUCLEOTIDE SEQUENCE [LARGE SCALE GENOMIC DNA]</scope>
    <source>
        <strain evidence="2">Butters</strain>
        <tissue evidence="2">Head and leg muscle</tissue>
    </source>
</reference>
<feature type="non-terminal residue" evidence="2">
    <location>
        <position position="165"/>
    </location>
</feature>
<dbReference type="PANTHER" id="PTHR33332">
    <property type="entry name" value="REVERSE TRANSCRIPTASE DOMAIN-CONTAINING PROTEIN"/>
    <property type="match status" value="1"/>
</dbReference>
<gene>
    <name evidence="2" type="ORF">BDFB_014443</name>
</gene>
<evidence type="ECO:0000313" key="2">
    <source>
        <dbReference type="EMBL" id="RZC42371.1"/>
    </source>
</evidence>